<sequence>MDVRYSELANNIVKNIKDGIYPVGSRLPSEVDFARQFDVSRTTIRSALRVVEELGLISRKRRAGTIVEAAKPGTQYSKSLHSIEDLVNYASKTIRNVLDISEIICDDALAATLECKAGKRWLRVQILRTELTDQDHPICWTDAYMDPDDGRAILDLIKDGSGLLCHFIEQRTGRTVIDLKQQVGATQVPAAVAHLLQVDADSVGLEITRHYLDQAKKVFLITVNIYPKDKFKFTFWIHRDKH</sequence>
<dbReference type="EMBL" id="DOEK01000008">
    <property type="protein sequence ID" value="HBP28731.1"/>
    <property type="molecule type" value="Genomic_DNA"/>
</dbReference>
<dbReference type="PANTHER" id="PTHR44846:SF1">
    <property type="entry name" value="MANNOSYL-D-GLYCERATE TRANSPORT_METABOLISM SYSTEM REPRESSOR MNGR-RELATED"/>
    <property type="match status" value="1"/>
</dbReference>
<evidence type="ECO:0000313" key="5">
    <source>
        <dbReference type="EMBL" id="HBP28731.1"/>
    </source>
</evidence>
<dbReference type="SUPFAM" id="SSF46785">
    <property type="entry name" value="Winged helix' DNA-binding domain"/>
    <property type="match status" value="1"/>
</dbReference>
<dbReference type="InterPro" id="IPR036390">
    <property type="entry name" value="WH_DNA-bd_sf"/>
</dbReference>
<dbReference type="CDD" id="cd07377">
    <property type="entry name" value="WHTH_GntR"/>
    <property type="match status" value="1"/>
</dbReference>
<dbReference type="SMART" id="SM00866">
    <property type="entry name" value="UTRA"/>
    <property type="match status" value="1"/>
</dbReference>
<comment type="caution">
    <text evidence="5">The sequence shown here is derived from an EMBL/GenBank/DDBJ whole genome shotgun (WGS) entry which is preliminary data.</text>
</comment>
<dbReference type="AlphaFoldDB" id="A0A356LDU2"/>
<name>A0A356LDU2_9BURK</name>
<dbReference type="GO" id="GO:0045892">
    <property type="term" value="P:negative regulation of DNA-templated transcription"/>
    <property type="evidence" value="ECO:0007669"/>
    <property type="project" value="TreeGrafter"/>
</dbReference>
<keyword evidence="2" id="KW-0238">DNA-binding</keyword>
<dbReference type="InterPro" id="IPR011663">
    <property type="entry name" value="UTRA"/>
</dbReference>
<keyword evidence="1" id="KW-0805">Transcription regulation</keyword>
<organism evidence="5 6">
    <name type="scientific">Advenella kashmirensis</name>
    <dbReference type="NCBI Taxonomy" id="310575"/>
    <lineage>
        <taxon>Bacteria</taxon>
        <taxon>Pseudomonadati</taxon>
        <taxon>Pseudomonadota</taxon>
        <taxon>Betaproteobacteria</taxon>
        <taxon>Burkholderiales</taxon>
        <taxon>Alcaligenaceae</taxon>
    </lineage>
</organism>
<dbReference type="SMART" id="SM00345">
    <property type="entry name" value="HTH_GNTR"/>
    <property type="match status" value="1"/>
</dbReference>
<dbReference type="InterPro" id="IPR050679">
    <property type="entry name" value="Bact_HTH_transcr_reg"/>
</dbReference>
<dbReference type="Gene3D" id="3.40.1410.10">
    <property type="entry name" value="Chorismate lyase-like"/>
    <property type="match status" value="1"/>
</dbReference>
<dbReference type="GO" id="GO:0003700">
    <property type="term" value="F:DNA-binding transcription factor activity"/>
    <property type="evidence" value="ECO:0007669"/>
    <property type="project" value="InterPro"/>
</dbReference>
<dbReference type="InterPro" id="IPR028978">
    <property type="entry name" value="Chorismate_lyase_/UTRA_dom_sf"/>
</dbReference>
<proteinExistence type="predicted"/>
<dbReference type="Gene3D" id="1.10.10.10">
    <property type="entry name" value="Winged helix-like DNA-binding domain superfamily/Winged helix DNA-binding domain"/>
    <property type="match status" value="1"/>
</dbReference>
<evidence type="ECO:0000256" key="2">
    <source>
        <dbReference type="ARBA" id="ARBA00023125"/>
    </source>
</evidence>
<protein>
    <submittedName>
        <fullName evidence="5">GntR family transcriptional regulator</fullName>
    </submittedName>
</protein>
<dbReference type="PRINTS" id="PR00035">
    <property type="entry name" value="HTHGNTR"/>
</dbReference>
<dbReference type="PANTHER" id="PTHR44846">
    <property type="entry name" value="MANNOSYL-D-GLYCERATE TRANSPORT/METABOLISM SYSTEM REPRESSOR MNGR-RELATED"/>
    <property type="match status" value="1"/>
</dbReference>
<dbReference type="Pfam" id="PF00392">
    <property type="entry name" value="GntR"/>
    <property type="match status" value="1"/>
</dbReference>
<reference evidence="5 6" key="1">
    <citation type="journal article" date="2018" name="Nat. Biotechnol.">
        <title>A standardized bacterial taxonomy based on genome phylogeny substantially revises the tree of life.</title>
        <authorList>
            <person name="Parks D.H."/>
            <person name="Chuvochina M."/>
            <person name="Waite D.W."/>
            <person name="Rinke C."/>
            <person name="Skarshewski A."/>
            <person name="Chaumeil P.A."/>
            <person name="Hugenholtz P."/>
        </authorList>
    </citation>
    <scope>NUCLEOTIDE SEQUENCE [LARGE SCALE GENOMIC DNA]</scope>
    <source>
        <strain evidence="5">UBA10707</strain>
    </source>
</reference>
<evidence type="ECO:0000313" key="6">
    <source>
        <dbReference type="Proteomes" id="UP000264036"/>
    </source>
</evidence>
<dbReference type="InterPro" id="IPR000524">
    <property type="entry name" value="Tscrpt_reg_HTH_GntR"/>
</dbReference>
<evidence type="ECO:0000259" key="4">
    <source>
        <dbReference type="PROSITE" id="PS50949"/>
    </source>
</evidence>
<feature type="domain" description="HTH gntR-type" evidence="4">
    <location>
        <begin position="2"/>
        <end position="70"/>
    </location>
</feature>
<gene>
    <name evidence="5" type="ORF">DD666_04880</name>
</gene>
<dbReference type="GO" id="GO:0003677">
    <property type="term" value="F:DNA binding"/>
    <property type="evidence" value="ECO:0007669"/>
    <property type="project" value="UniProtKB-KW"/>
</dbReference>
<accession>A0A356LDU2</accession>
<dbReference type="Proteomes" id="UP000264036">
    <property type="component" value="Unassembled WGS sequence"/>
</dbReference>
<dbReference type="PROSITE" id="PS50949">
    <property type="entry name" value="HTH_GNTR"/>
    <property type="match status" value="1"/>
</dbReference>
<dbReference type="Pfam" id="PF07702">
    <property type="entry name" value="UTRA"/>
    <property type="match status" value="1"/>
</dbReference>
<evidence type="ECO:0000256" key="1">
    <source>
        <dbReference type="ARBA" id="ARBA00023015"/>
    </source>
</evidence>
<keyword evidence="3" id="KW-0804">Transcription</keyword>
<dbReference type="InterPro" id="IPR036388">
    <property type="entry name" value="WH-like_DNA-bd_sf"/>
</dbReference>
<dbReference type="SUPFAM" id="SSF64288">
    <property type="entry name" value="Chorismate lyase-like"/>
    <property type="match status" value="1"/>
</dbReference>
<evidence type="ECO:0000256" key="3">
    <source>
        <dbReference type="ARBA" id="ARBA00023163"/>
    </source>
</evidence>